<sequence length="610" mass="65605">MPPEAVQWASDGMPRSTRFDDVYRSSAGGLAQARHVFLDGCGLPAAWAHAPQWRILETGFGLGLNFLAAWLAWKDDPARPALLHFISVEAWPVAAGDLLRSAQAHPELQPLAQELADQWFGLVPGVHRLAFEGARVLLTLHVGDAGEMLRREAFTADAVFLDGFDPRCNPDMWSLDLIKGVARHCRRGAGLASWTASGEVRRALAQCGFRVEKVDGLPPKRHCTRARFDPAWEPRGLRSGATRPPEDAVVIGAGLAGTAAAASLARRGWAVTVLDAAAQPAAGASALPVGLLAPHFSPDDNLLSQLSRCGVRVTMQQAAMLLQEGRDWRRSGALEHRVSKGAPEGKVDEAQAAWSRPAQPSEKQAALLADASPALWHEQAAWVRLPALVRAWLAQPGVSWRGGVAVDRIERDGKRWRVVDAQGREAASAALVVIAAAHDSARLAGHHFRLQPVRGQIAWAVQHDELRLPAFPVNGNGHFIPAVPHESGFAWFCGSTYGRGQTDTAPNDADHAANLQRLQELLPALAGPFAQAFAGGAVQQWAQVRCASADRRPLAGELEPGLWVSTAMGSRGLTFSALCAELLAAQLHDEPLPLPERLAQALHPARQAQR</sequence>
<dbReference type="SUPFAM" id="SSF53335">
    <property type="entry name" value="S-adenosyl-L-methionine-dependent methyltransferases"/>
    <property type="match status" value="1"/>
</dbReference>
<dbReference type="InterPro" id="IPR036188">
    <property type="entry name" value="FAD/NAD-bd_sf"/>
</dbReference>
<dbReference type="HAMAP" id="MF_01102">
    <property type="entry name" value="MnmC"/>
    <property type="match status" value="1"/>
</dbReference>
<organism evidence="14 15">
    <name type="scientific">Ramlibacter tataouinensis</name>
    <dbReference type="NCBI Taxonomy" id="94132"/>
    <lineage>
        <taxon>Bacteria</taxon>
        <taxon>Pseudomonadati</taxon>
        <taxon>Pseudomonadota</taxon>
        <taxon>Betaproteobacteria</taxon>
        <taxon>Burkholderiales</taxon>
        <taxon>Comamonadaceae</taxon>
        <taxon>Ramlibacter</taxon>
    </lineage>
</organism>
<comment type="similarity">
    <text evidence="10">In the N-terminal section; belongs to the methyltransferase superfamily. tRNA (mnm(5)s(2)U34)-methyltransferase family.</text>
</comment>
<dbReference type="SUPFAM" id="SSF51971">
    <property type="entry name" value="Nucleotide-binding domain"/>
    <property type="match status" value="1"/>
</dbReference>
<dbReference type="EMBL" id="CP010951">
    <property type="protein sequence ID" value="AMO21581.1"/>
    <property type="molecule type" value="Genomic_DNA"/>
</dbReference>
<evidence type="ECO:0000256" key="9">
    <source>
        <dbReference type="ARBA" id="ARBA00023268"/>
    </source>
</evidence>
<keyword evidence="4 10" id="KW-0808">Transferase</keyword>
<dbReference type="Pfam" id="PF05430">
    <property type="entry name" value="Methyltransf_30"/>
    <property type="match status" value="1"/>
</dbReference>
<evidence type="ECO:0000256" key="8">
    <source>
        <dbReference type="ARBA" id="ARBA00023002"/>
    </source>
</evidence>
<evidence type="ECO:0000259" key="12">
    <source>
        <dbReference type="Pfam" id="PF01266"/>
    </source>
</evidence>
<dbReference type="EC" id="2.1.1.61" evidence="10"/>
<dbReference type="GO" id="GO:0005737">
    <property type="term" value="C:cytoplasm"/>
    <property type="evidence" value="ECO:0007669"/>
    <property type="project" value="UniProtKB-SubCell"/>
</dbReference>
<evidence type="ECO:0000313" key="14">
    <source>
        <dbReference type="EMBL" id="AMO21581.1"/>
    </source>
</evidence>
<evidence type="ECO:0000256" key="6">
    <source>
        <dbReference type="ARBA" id="ARBA00022694"/>
    </source>
</evidence>
<dbReference type="PANTHER" id="PTHR13847">
    <property type="entry name" value="SARCOSINE DEHYDROGENASE-RELATED"/>
    <property type="match status" value="1"/>
</dbReference>
<protein>
    <recommendedName>
        <fullName evidence="10">tRNA 5-methylaminomethyl-2-thiouridine biosynthesis bifunctional protein MnmC</fullName>
        <shortName evidence="10">tRNA mnm(5)s(2)U biosynthesis bifunctional protein</shortName>
    </recommendedName>
    <domain>
        <recommendedName>
            <fullName evidence="10">tRNA (mnm(5)s(2)U34)-methyltransferase</fullName>
            <ecNumber evidence="10">2.1.1.61</ecNumber>
        </recommendedName>
    </domain>
    <domain>
        <recommendedName>
            <fullName evidence="10">FAD-dependent cmnm(5)s(2)U34 oxidoreductase</fullName>
            <ecNumber evidence="10">1.5.-.-</ecNumber>
        </recommendedName>
    </domain>
</protein>
<comment type="subcellular location">
    <subcellularLocation>
        <location evidence="10">Cytoplasm</location>
    </subcellularLocation>
</comment>
<dbReference type="Pfam" id="PF01266">
    <property type="entry name" value="DAO"/>
    <property type="match status" value="1"/>
</dbReference>
<feature type="domain" description="MnmC-like methyltransferase" evidence="13">
    <location>
        <begin position="106"/>
        <end position="227"/>
    </location>
</feature>
<dbReference type="RefSeq" id="WP_061494950.1">
    <property type="nucleotide sequence ID" value="NZ_CP010951.1"/>
</dbReference>
<comment type="similarity">
    <text evidence="10">In the C-terminal section; belongs to the DAO family.</text>
</comment>
<dbReference type="AlphaFoldDB" id="A0A127JNK7"/>
<evidence type="ECO:0000256" key="11">
    <source>
        <dbReference type="SAM" id="MobiDB-lite"/>
    </source>
</evidence>
<keyword evidence="6 10" id="KW-0819">tRNA processing</keyword>
<dbReference type="InterPro" id="IPR006076">
    <property type="entry name" value="FAD-dep_OxRdtase"/>
</dbReference>
<dbReference type="GO" id="GO:0004808">
    <property type="term" value="F:tRNA (5-methylaminomethyl-2-thiouridylate)(34)-methyltransferase activity"/>
    <property type="evidence" value="ECO:0007669"/>
    <property type="project" value="UniProtKB-EC"/>
</dbReference>
<keyword evidence="9 10" id="KW-0511">Multifunctional enzyme</keyword>
<dbReference type="GO" id="GO:0002097">
    <property type="term" value="P:tRNA wobble base modification"/>
    <property type="evidence" value="ECO:0007669"/>
    <property type="project" value="UniProtKB-UniRule"/>
</dbReference>
<evidence type="ECO:0000256" key="2">
    <source>
        <dbReference type="ARBA" id="ARBA00022603"/>
    </source>
</evidence>
<evidence type="ECO:0000259" key="13">
    <source>
        <dbReference type="Pfam" id="PF05430"/>
    </source>
</evidence>
<comment type="cofactor">
    <cofactor evidence="10">
        <name>FAD</name>
        <dbReference type="ChEBI" id="CHEBI:57692"/>
    </cofactor>
</comment>
<accession>A0A127JNK7</accession>
<keyword evidence="7 10" id="KW-0274">FAD</keyword>
<comment type="function">
    <text evidence="10">Catalyzes the last two steps in the biosynthesis of 5-methylaminomethyl-2-thiouridine (mnm(5)s(2)U) at the wobble position (U34) in tRNA. Catalyzes the FAD-dependent demodification of cmnm(5)s(2)U34 to nm(5)s(2)U34, followed by the transfer of a methyl group from S-adenosyl-L-methionine to nm(5)s(2)U34, to form mnm(5)s(2)U34.</text>
</comment>
<keyword evidence="8 10" id="KW-0560">Oxidoreductase</keyword>
<feature type="region of interest" description="FAD-dependent cmnm(5)s(2)U34 oxidoreductase" evidence="10">
    <location>
        <begin position="251"/>
        <end position="610"/>
    </location>
</feature>
<dbReference type="GO" id="GO:0050660">
    <property type="term" value="F:flavin adenine dinucleotide binding"/>
    <property type="evidence" value="ECO:0007669"/>
    <property type="project" value="UniProtKB-UniRule"/>
</dbReference>
<keyword evidence="5 10" id="KW-0949">S-adenosyl-L-methionine</keyword>
<dbReference type="SUPFAM" id="SSF54373">
    <property type="entry name" value="FAD-linked reductases, C-terminal domain"/>
    <property type="match status" value="1"/>
</dbReference>
<dbReference type="OrthoDB" id="9786494at2"/>
<evidence type="ECO:0000256" key="10">
    <source>
        <dbReference type="HAMAP-Rule" id="MF_01102"/>
    </source>
</evidence>
<dbReference type="EC" id="1.5.-.-" evidence="10"/>
<evidence type="ECO:0000313" key="15">
    <source>
        <dbReference type="Proteomes" id="UP000070433"/>
    </source>
</evidence>
<dbReference type="Proteomes" id="UP000070433">
    <property type="component" value="Chromosome"/>
</dbReference>
<dbReference type="GO" id="GO:0016645">
    <property type="term" value="F:oxidoreductase activity, acting on the CH-NH group of donors"/>
    <property type="evidence" value="ECO:0007669"/>
    <property type="project" value="InterPro"/>
</dbReference>
<keyword evidence="15" id="KW-1185">Reference proteome</keyword>
<evidence type="ECO:0000256" key="5">
    <source>
        <dbReference type="ARBA" id="ARBA00022691"/>
    </source>
</evidence>
<dbReference type="Gene3D" id="3.30.9.10">
    <property type="entry name" value="D-Amino Acid Oxidase, subunit A, domain 2"/>
    <property type="match status" value="1"/>
</dbReference>
<keyword evidence="1 10" id="KW-0963">Cytoplasm</keyword>
<dbReference type="InterPro" id="IPR047785">
    <property type="entry name" value="tRNA_MNMC2"/>
</dbReference>
<proteinExistence type="inferred from homology"/>
<dbReference type="PANTHER" id="PTHR13847:SF283">
    <property type="entry name" value="TRNA 5-METHYLAMINOMETHYL-2-THIOURIDINE BIOSYNTHESIS BIFUNCTIONAL PROTEIN MNMC"/>
    <property type="match status" value="1"/>
</dbReference>
<comment type="catalytic activity">
    <reaction evidence="10">
        <text>5-aminomethyl-2-thiouridine(34) in tRNA + S-adenosyl-L-methionine = 5-methylaminomethyl-2-thiouridine(34) in tRNA + S-adenosyl-L-homocysteine + H(+)</text>
        <dbReference type="Rhea" id="RHEA:19569"/>
        <dbReference type="Rhea" id="RHEA-COMP:10195"/>
        <dbReference type="Rhea" id="RHEA-COMP:10197"/>
        <dbReference type="ChEBI" id="CHEBI:15378"/>
        <dbReference type="ChEBI" id="CHEBI:57856"/>
        <dbReference type="ChEBI" id="CHEBI:59789"/>
        <dbReference type="ChEBI" id="CHEBI:74454"/>
        <dbReference type="ChEBI" id="CHEBI:74455"/>
        <dbReference type="EC" id="2.1.1.61"/>
    </reaction>
</comment>
<gene>
    <name evidence="10" type="primary">mnmC</name>
    <name evidence="14" type="ORF">UC35_00230</name>
</gene>
<dbReference type="NCBIfam" id="NF033855">
    <property type="entry name" value="tRNA_MNMC2"/>
    <property type="match status" value="1"/>
</dbReference>
<feature type="region of interest" description="Disordered" evidence="11">
    <location>
        <begin position="338"/>
        <end position="361"/>
    </location>
</feature>
<evidence type="ECO:0000256" key="7">
    <source>
        <dbReference type="ARBA" id="ARBA00022827"/>
    </source>
</evidence>
<dbReference type="NCBIfam" id="TIGR03197">
    <property type="entry name" value="MnmC_Cterm"/>
    <property type="match status" value="1"/>
</dbReference>
<dbReference type="Gene3D" id="3.40.50.150">
    <property type="entry name" value="Vaccinia Virus protein VP39"/>
    <property type="match status" value="1"/>
</dbReference>
<name>A0A127JNK7_9BURK</name>
<evidence type="ECO:0000256" key="3">
    <source>
        <dbReference type="ARBA" id="ARBA00022630"/>
    </source>
</evidence>
<feature type="domain" description="FAD dependent oxidoreductase" evidence="12">
    <location>
        <begin position="247"/>
        <end position="585"/>
    </location>
</feature>
<dbReference type="InterPro" id="IPR029063">
    <property type="entry name" value="SAM-dependent_MTases_sf"/>
</dbReference>
<keyword evidence="3 10" id="KW-0285">Flavoprotein</keyword>
<feature type="compositionally biased region" description="Basic and acidic residues" evidence="11">
    <location>
        <begin position="338"/>
        <end position="349"/>
    </location>
</feature>
<dbReference type="Gene3D" id="3.50.50.60">
    <property type="entry name" value="FAD/NAD(P)-binding domain"/>
    <property type="match status" value="1"/>
</dbReference>
<dbReference type="InterPro" id="IPR023032">
    <property type="entry name" value="tRNA_MAMT_biosynth_bifunc_MnmC"/>
</dbReference>
<dbReference type="InterPro" id="IPR008471">
    <property type="entry name" value="MnmC-like_methylTransf"/>
</dbReference>
<dbReference type="InterPro" id="IPR017610">
    <property type="entry name" value="tRNA_S-uridine_synth_MnmC_C"/>
</dbReference>
<reference evidence="14 15" key="1">
    <citation type="journal article" date="2014" name="Int. J. Syst. Evol. Microbiol.">
        <title>Ramlibacter solisilvae sp. nov., isolated from forest soil, and emended description of the genus Ramlibacter.</title>
        <authorList>
            <person name="Lee H.J."/>
            <person name="Lee S.H."/>
            <person name="Lee S.S."/>
            <person name="Lee J.S."/>
            <person name="Kim Y."/>
            <person name="Kim S.C."/>
            <person name="Jeon C.O."/>
        </authorList>
    </citation>
    <scope>NUCLEOTIDE SEQUENCE [LARGE SCALE GENOMIC DNA]</scope>
    <source>
        <strain evidence="14 15">5-10</strain>
    </source>
</reference>
<evidence type="ECO:0000256" key="4">
    <source>
        <dbReference type="ARBA" id="ARBA00022679"/>
    </source>
</evidence>
<dbReference type="GO" id="GO:0032259">
    <property type="term" value="P:methylation"/>
    <property type="evidence" value="ECO:0007669"/>
    <property type="project" value="UniProtKB-KW"/>
</dbReference>
<evidence type="ECO:0000256" key="1">
    <source>
        <dbReference type="ARBA" id="ARBA00022490"/>
    </source>
</evidence>
<dbReference type="PATRIC" id="fig|94132.3.peg.45"/>
<feature type="region of interest" description="tRNA (mnm(5)s(2)U34)-methyltransferase" evidence="10">
    <location>
        <begin position="1"/>
        <end position="229"/>
    </location>
</feature>
<keyword evidence="2 10" id="KW-0489">Methyltransferase</keyword>